<feature type="region of interest" description="Disordered" evidence="3">
    <location>
        <begin position="640"/>
        <end position="695"/>
    </location>
</feature>
<feature type="compositionally biased region" description="Basic and acidic residues" evidence="3">
    <location>
        <begin position="640"/>
        <end position="670"/>
    </location>
</feature>
<dbReference type="InterPro" id="IPR056242">
    <property type="entry name" value="PIN_TASOR"/>
</dbReference>
<feature type="compositionally biased region" description="Pro residues" evidence="3">
    <location>
        <begin position="1631"/>
        <end position="1645"/>
    </location>
</feature>
<feature type="region of interest" description="Disordered" evidence="3">
    <location>
        <begin position="1700"/>
        <end position="1843"/>
    </location>
</feature>
<feature type="compositionally biased region" description="Basic and acidic residues" evidence="3">
    <location>
        <begin position="544"/>
        <end position="557"/>
    </location>
</feature>
<feature type="compositionally biased region" description="Low complexity" evidence="3">
    <location>
        <begin position="1233"/>
        <end position="1246"/>
    </location>
</feature>
<dbReference type="Pfam" id="PF24630">
    <property type="entry name" value="PIN_TASOR"/>
    <property type="match status" value="1"/>
</dbReference>
<feature type="compositionally biased region" description="Basic and acidic residues" evidence="3">
    <location>
        <begin position="1249"/>
        <end position="1258"/>
    </location>
</feature>
<dbReference type="Gene3D" id="3.90.228.10">
    <property type="match status" value="1"/>
</dbReference>
<feature type="region of interest" description="Disordered" evidence="3">
    <location>
        <begin position="1613"/>
        <end position="1653"/>
    </location>
</feature>
<sequence length="1948" mass="212909">MDDGAVRREACRPRKVSSSELLGANGLQDGEAVNAPFSREAHLLPAGGMSAAARRAERRNSAPQVVHQRHMPMEPKKFQIPRKTKEQRALFQHVSMESREYEDMKSILTCSYIQPNSAGRFTYSRPRLVHSELLEKEFVEKRKEMKAEGRTEKELEESYCFLLANSEELPLLCEKGLTVGHSGTTLLGNPSKGVYLSKYSDLLQTSPFTSGATGEIIIFKVMKGKVKSIYENMKNLLDPTPRFDAHIAKNASKVTSLTCFRAFDLTQQYFYEYSFDELRLRPRHVCPHAVVFFQVKGKDAPPPSSPLVPSSRLTSRSCDRKEESSEFTVWTGDLVKEDQVLLQICLQSSSPPFLPHRLPEKLQIGNLLRIDHVTRMLPSGVLCYNSYSGSREVVNEGFYCSLLEVTSRNRSTSSVTALLRELEVNKVVLVSPLPDRGFLLLLSSVQMAAPADRRENWKRRLHALFVFQESRDVAKLPSRCDPSTLESSWSLPPVMPHLSAFIPALHHALIKARANRPANLPAGVEHQAQEYFSGLKDGSVPQHPMHEYDSVLDDEGKSLPPPKHHHLSRDSYLHSYLSGPDLYLLPLVRAKRLVEAHRGPEPQEPSSRNSHKAPGREAQDNSDQRVRQLLDLVMTCKRNAENELRREKGERTRAPEKKRKMEQETAERALKYFKASQEPAKPDKTAGNRSPPAPLSLSSVMQSFGLQDIDLKGNGSEPTATLIGQLTGLIQTANQNLHETQGEGPKESNLPTACDVDLQEELEEQTAGSISSSEGFSPGSHSGETYHHGDGGREGLRRKVEHLEEEEENWPIPWILIPITGLSSERYSQRDRNLPQDPRFQLVTAATGAPTAAAPSNKSPAPSPEHSPPLSPAQCPSPVPSPPTCPSQCPSPQPSSPPSPSQCPSPESSPPSSPLLCPSSDPDAPMPPAPSENSAAPPFPSSSHELKKPPPCDQQRACANEQHPVPPPPWEFPGVLKGGAVEKPPHSPPTLPPHLPAAGSWTSPSAPLEGNEVEELTPPPSIETDVNLDGRQEEGAVLGGSRRAELQGLAEVPPPSASSCTVDITVDKHLGDFSSEMQFLLQEEGVYYNSQQPPPSAVHSEPPTCLRTVPCAPIPSFSHYVTLYHPSPPVHDYMVSLQSSLNDMMAAFEGVCASQRADAGHADTSLANTVRDFVASVRAANAPTGSDDAPFVCSEQTDGSVRLHAELLGGGGARRSESVDCSPPPGVALPDLSSGSGSVYKSGSGSMETSRERTQNARATDRIAIEEEEGVTTGPGCTGTGPAPSEHPCKMGTSIAPAPEPEVCPGSAPSSKDLNSVIHQLQPDVLNNLLEIMKDIKKKSPQFYIHCPEAGDRACEEVKDELLRLGNVQQSPVDFLSQENPESGLLVIMRNKDIAAHVHEIPGLVSLKRRPSVVFVGIDSQDDLKSSGWTELFVSGGCIVSDELLLNPDTITCDRLAALLQLLEQHSSPQSLWRWKIHGKTQRKLKEQARFRRDAANLLELLSAYQKRQVVEVLPYHRCDMLNVRSPDLDCLLQLQAQHTQFRHMVFLTERHVDQPLLYSGGGIIVADVEETLQSLSRLAGRHNPKDKCLFLEELLAPKGLCKQNTDLDLVPECSAIPEPPDQPQGINKPPEVPPLPCSSLPPGPETSDQLFPDAASKDRLPLATSRDMEFLQQAIKQLRAERQEQLQRLRLQRELLQSQAEPTPPKPPGPINGHNPPLLTPPIPSRKAAQSPPSDPLLWDRGGGAPATEGQQEGGAEGNCTANTEDPFDPPARQKTAAVVARGQREAGGEEREEESAEGGGATSSPAEGDISQEAASVPEVAVSRSTSAEATQSSSRSSVVTMETDEKKNCHAAQQLMNSQPPSYCQLRQRSVGLLQTPHLPSIYAQFLPPRPTRGFMRPTHLWQGTGPPLVWGFQQTRMEFLGGYYSPAGGNMHRGGRRGGGFNGL</sequence>
<feature type="region of interest" description="Disordered" evidence="3">
    <location>
        <begin position="299"/>
        <end position="319"/>
    </location>
</feature>
<evidence type="ECO:0000256" key="2">
    <source>
        <dbReference type="SAM" id="Coils"/>
    </source>
</evidence>
<feature type="region of interest" description="Disordered" evidence="3">
    <location>
        <begin position="597"/>
        <end position="624"/>
    </location>
</feature>
<dbReference type="GO" id="GO:0045814">
    <property type="term" value="P:negative regulation of gene expression, epigenetic"/>
    <property type="evidence" value="ECO:0007669"/>
    <property type="project" value="InterPro"/>
</dbReference>
<reference evidence="7" key="4">
    <citation type="submission" date="2025-09" db="UniProtKB">
        <authorList>
            <consortium name="Ensembl"/>
        </authorList>
    </citation>
    <scope>IDENTIFICATION</scope>
    <source>
        <strain evidence="7">HSOK</strain>
    </source>
</reference>
<feature type="compositionally biased region" description="Low complexity" evidence="3">
    <location>
        <begin position="1825"/>
        <end position="1843"/>
    </location>
</feature>
<feature type="region of interest" description="Disordered" evidence="3">
    <location>
        <begin position="1"/>
        <end position="28"/>
    </location>
</feature>
<feature type="domain" description="TASOR alpha/beta" evidence="5">
    <location>
        <begin position="1338"/>
        <end position="1433"/>
    </location>
</feature>
<feature type="region of interest" description="Disordered" evidence="3">
    <location>
        <begin position="1211"/>
        <end position="1258"/>
    </location>
</feature>
<dbReference type="Ensembl" id="ENSORLT00015009310.1">
    <property type="protein sequence ID" value="ENSORLP00015023906.1"/>
    <property type="gene ID" value="ENSORLG00015004170.1"/>
</dbReference>
<feature type="compositionally biased region" description="Basic and acidic residues" evidence="3">
    <location>
        <begin position="784"/>
        <end position="793"/>
    </location>
</feature>
<feature type="compositionally biased region" description="Low complexity" evidence="3">
    <location>
        <begin position="768"/>
        <end position="783"/>
    </location>
</feature>
<dbReference type="PANTHER" id="PTHR16207">
    <property type="entry name" value="SET DOMAIN-CONTAINING PROTEIN"/>
    <property type="match status" value="1"/>
</dbReference>
<keyword evidence="2" id="KW-0175">Coiled coil</keyword>
<protein>
    <submittedName>
        <fullName evidence="7">Uncharacterized protein</fullName>
    </submittedName>
</protein>
<evidence type="ECO:0000313" key="8">
    <source>
        <dbReference type="Proteomes" id="UP000265200"/>
    </source>
</evidence>
<evidence type="ECO:0000313" key="7">
    <source>
        <dbReference type="Ensembl" id="ENSORLP00015023906.1"/>
    </source>
</evidence>
<feature type="region of interest" description="Disordered" evidence="3">
    <location>
        <begin position="763"/>
        <end position="793"/>
    </location>
</feature>
<evidence type="ECO:0000259" key="5">
    <source>
        <dbReference type="Pfam" id="PF23314"/>
    </source>
</evidence>
<feature type="compositionally biased region" description="Low complexity" evidence="3">
    <location>
        <begin position="307"/>
        <end position="316"/>
    </location>
</feature>
<dbReference type="InterPro" id="IPR022188">
    <property type="entry name" value="TASOR_DUF3715"/>
</dbReference>
<evidence type="ECO:0000259" key="4">
    <source>
        <dbReference type="Pfam" id="PF12509"/>
    </source>
</evidence>
<feature type="domain" description="TASOR PIN" evidence="6">
    <location>
        <begin position="1437"/>
        <end position="1578"/>
    </location>
</feature>
<feature type="compositionally biased region" description="Pro residues" evidence="3">
    <location>
        <begin position="986"/>
        <end position="995"/>
    </location>
</feature>
<organism evidence="7 8">
    <name type="scientific">Oryzias latipes</name>
    <name type="common">Japanese rice fish</name>
    <name type="synonym">Japanese killifish</name>
    <dbReference type="NCBI Taxonomy" id="8090"/>
    <lineage>
        <taxon>Eukaryota</taxon>
        <taxon>Metazoa</taxon>
        <taxon>Chordata</taxon>
        <taxon>Craniata</taxon>
        <taxon>Vertebrata</taxon>
        <taxon>Euteleostomi</taxon>
        <taxon>Actinopterygii</taxon>
        <taxon>Neopterygii</taxon>
        <taxon>Teleostei</taxon>
        <taxon>Neoteleostei</taxon>
        <taxon>Acanthomorphata</taxon>
        <taxon>Ovalentaria</taxon>
        <taxon>Atherinomorphae</taxon>
        <taxon>Beloniformes</taxon>
        <taxon>Adrianichthyidae</taxon>
        <taxon>Oryziinae</taxon>
        <taxon>Oryzias</taxon>
    </lineage>
</organism>
<dbReference type="Pfam" id="PF23314">
    <property type="entry name" value="TASOR_alpha-beta"/>
    <property type="match status" value="1"/>
</dbReference>
<feature type="region of interest" description="Disordered" evidence="3">
    <location>
        <begin position="535"/>
        <end position="568"/>
    </location>
</feature>
<reference key="1">
    <citation type="journal article" date="2007" name="Nature">
        <title>The medaka draft genome and insights into vertebrate genome evolution.</title>
        <authorList>
            <person name="Kasahara M."/>
            <person name="Naruse K."/>
            <person name="Sasaki S."/>
            <person name="Nakatani Y."/>
            <person name="Qu W."/>
            <person name="Ahsan B."/>
            <person name="Yamada T."/>
            <person name="Nagayasu Y."/>
            <person name="Doi K."/>
            <person name="Kasai Y."/>
            <person name="Jindo T."/>
            <person name="Kobayashi D."/>
            <person name="Shimada A."/>
            <person name="Toyoda A."/>
            <person name="Kuroki Y."/>
            <person name="Fujiyama A."/>
            <person name="Sasaki T."/>
            <person name="Shimizu A."/>
            <person name="Asakawa S."/>
            <person name="Shimizu N."/>
            <person name="Hashimoto S."/>
            <person name="Yang J."/>
            <person name="Lee Y."/>
            <person name="Matsushima K."/>
            <person name="Sugano S."/>
            <person name="Sakaizumi M."/>
            <person name="Narita T."/>
            <person name="Ohishi K."/>
            <person name="Haga S."/>
            <person name="Ohta F."/>
            <person name="Nomoto H."/>
            <person name="Nogata K."/>
            <person name="Morishita T."/>
            <person name="Endo T."/>
            <person name="Shin-I T."/>
            <person name="Takeda H."/>
            <person name="Morishita S."/>
            <person name="Kohara Y."/>
        </authorList>
    </citation>
    <scope>NUCLEOTIDE SEQUENCE [LARGE SCALE GENOMIC DNA]</scope>
    <source>
        <strain>Hd-rR</strain>
    </source>
</reference>
<evidence type="ECO:0000259" key="6">
    <source>
        <dbReference type="Pfam" id="PF24630"/>
    </source>
</evidence>
<feature type="region of interest" description="Disordered" evidence="3">
    <location>
        <begin position="848"/>
        <end position="1027"/>
    </location>
</feature>
<comment type="similarity">
    <text evidence="1">Belongs to the TASOR family.</text>
</comment>
<feature type="compositionally biased region" description="Basic and acidic residues" evidence="3">
    <location>
        <begin position="614"/>
        <end position="624"/>
    </location>
</feature>
<reference evidence="7 8" key="2">
    <citation type="submission" date="2017-04" db="EMBL/GenBank/DDBJ databases">
        <title>CpG methylation of centromeres and impact of large insertions on vertebrate speciation.</title>
        <authorList>
            <person name="Ichikawa K."/>
            <person name="Yoshimura J."/>
            <person name="Morishita S."/>
        </authorList>
    </citation>
    <scope>NUCLEOTIDE SEQUENCE</scope>
    <source>
        <strain evidence="7 8">HSOK</strain>
    </source>
</reference>
<dbReference type="PANTHER" id="PTHR16207:SF1">
    <property type="entry name" value="PROTEIN TASOR"/>
    <property type="match status" value="1"/>
</dbReference>
<evidence type="ECO:0000256" key="3">
    <source>
        <dbReference type="SAM" id="MobiDB-lite"/>
    </source>
</evidence>
<reference evidence="7" key="3">
    <citation type="submission" date="2025-08" db="UniProtKB">
        <authorList>
            <consortium name="Ensembl"/>
        </authorList>
    </citation>
    <scope>IDENTIFICATION</scope>
    <source>
        <strain evidence="7">HSOK</strain>
    </source>
</reference>
<feature type="compositionally biased region" description="Pro residues" evidence="3">
    <location>
        <begin position="861"/>
        <end position="913"/>
    </location>
</feature>
<feature type="coiled-coil region" evidence="2">
    <location>
        <begin position="1669"/>
        <end position="1700"/>
    </location>
</feature>
<feature type="compositionally biased region" description="Basic and acidic residues" evidence="3">
    <location>
        <begin position="1"/>
        <end position="12"/>
    </location>
</feature>
<accession>A0A3P9IVI5</accession>
<feature type="domain" description="TASOR pseudo-PARP" evidence="4">
    <location>
        <begin position="144"/>
        <end position="287"/>
    </location>
</feature>
<dbReference type="InterPro" id="IPR056243">
    <property type="entry name" value="TASOR_ab_dom"/>
</dbReference>
<evidence type="ECO:0000256" key="1">
    <source>
        <dbReference type="ARBA" id="ARBA00008058"/>
    </source>
</evidence>
<dbReference type="Pfam" id="PF12509">
    <property type="entry name" value="DUF3715"/>
    <property type="match status" value="1"/>
</dbReference>
<feature type="compositionally biased region" description="Low complexity" evidence="3">
    <location>
        <begin position="914"/>
        <end position="923"/>
    </location>
</feature>
<dbReference type="InterPro" id="IPR046432">
    <property type="entry name" value="TASOR"/>
</dbReference>
<name>A0A3P9IVI5_ORYLA</name>
<feature type="compositionally biased region" description="Low complexity" evidence="3">
    <location>
        <begin position="848"/>
        <end position="860"/>
    </location>
</feature>
<proteinExistence type="inferred from homology"/>
<dbReference type="Proteomes" id="UP000265200">
    <property type="component" value="Chromosome 5"/>
</dbReference>